<dbReference type="InterPro" id="IPR036412">
    <property type="entry name" value="HAD-like_sf"/>
</dbReference>
<reference evidence="1 2" key="1">
    <citation type="journal article" date="2015" name="Nature">
        <title>rRNA introns, odd ribosomes, and small enigmatic genomes across a large radiation of phyla.</title>
        <authorList>
            <person name="Brown C.T."/>
            <person name="Hug L.A."/>
            <person name="Thomas B.C."/>
            <person name="Sharon I."/>
            <person name="Castelle C.J."/>
            <person name="Singh A."/>
            <person name="Wilkins M.J."/>
            <person name="Williams K.H."/>
            <person name="Banfield J.F."/>
        </authorList>
    </citation>
    <scope>NUCLEOTIDE SEQUENCE [LARGE SCALE GENOMIC DNA]</scope>
</reference>
<sequence>MKVEIPGKGELEIKTVVLDLNGTIVVRGQLVEGVKERVDTIKQKGLRVVLFSGDTRGNAEMLAGELDIEFIRAGTAEEKGAEISKLDSETCAAIGNGLIDVAKLGLAKLAIVTLQAEGIHTKALLAADVVVPSINDALDLLIDENSLIATLRS</sequence>
<proteinExistence type="predicted"/>
<dbReference type="AlphaFoldDB" id="A0A0G1S3E5"/>
<dbReference type="InterPro" id="IPR023214">
    <property type="entry name" value="HAD_sf"/>
</dbReference>
<dbReference type="Proteomes" id="UP000034364">
    <property type="component" value="Unassembled WGS sequence"/>
</dbReference>
<dbReference type="EMBL" id="LCNV01000014">
    <property type="protein sequence ID" value="KKU64014.1"/>
    <property type="molecule type" value="Genomic_DNA"/>
</dbReference>
<evidence type="ECO:0000313" key="2">
    <source>
        <dbReference type="Proteomes" id="UP000034364"/>
    </source>
</evidence>
<dbReference type="Gene3D" id="3.40.50.1000">
    <property type="entry name" value="HAD superfamily/HAD-like"/>
    <property type="match status" value="1"/>
</dbReference>
<name>A0A0G1S3E5_9BACT</name>
<organism evidence="1 2">
    <name type="scientific">Candidatus Amesbacteria bacterium GW2011_GWA1_47_16</name>
    <dbReference type="NCBI Taxonomy" id="1618353"/>
    <lineage>
        <taxon>Bacteria</taxon>
        <taxon>Candidatus Amesiibacteriota</taxon>
    </lineage>
</organism>
<comment type="caution">
    <text evidence="1">The sequence shown here is derived from an EMBL/GenBank/DDBJ whole genome shotgun (WGS) entry which is preliminary data.</text>
</comment>
<evidence type="ECO:0000313" key="1">
    <source>
        <dbReference type="EMBL" id="KKU64014.1"/>
    </source>
</evidence>
<accession>A0A0G1S3E5</accession>
<dbReference type="SUPFAM" id="SSF56784">
    <property type="entry name" value="HAD-like"/>
    <property type="match status" value="1"/>
</dbReference>
<gene>
    <name evidence="1" type="ORF">UX87_C0014G0014</name>
</gene>
<protein>
    <submittedName>
        <fullName evidence="1">HAD ATPase, P-type, family IC</fullName>
    </submittedName>
</protein>